<dbReference type="Gene3D" id="3.40.50.300">
    <property type="entry name" value="P-loop containing nucleotide triphosphate hydrolases"/>
    <property type="match status" value="1"/>
</dbReference>
<dbReference type="Pfam" id="PF17908">
    <property type="entry name" value="APAF1_C"/>
    <property type="match status" value="1"/>
</dbReference>
<dbReference type="InterPro" id="IPR027417">
    <property type="entry name" value="P-loop_NTPase"/>
</dbReference>
<proteinExistence type="predicted"/>
<dbReference type="Pfam" id="PF00931">
    <property type="entry name" value="NB-ARC"/>
    <property type="match status" value="1"/>
</dbReference>
<dbReference type="InterPro" id="IPR042197">
    <property type="entry name" value="Apaf_helical"/>
</dbReference>
<gene>
    <name evidence="6" type="ORF">CHILSU_LOCUS3036</name>
</gene>
<dbReference type="PANTHER" id="PTHR22845:SF5">
    <property type="entry name" value="APOPTOTIC PROTEASE-ACTIVATING FACTOR 1"/>
    <property type="match status" value="1"/>
</dbReference>
<dbReference type="InterPro" id="IPR048975">
    <property type="entry name" value="WHD_APAF1"/>
</dbReference>
<dbReference type="EMBL" id="OU963908">
    <property type="protein sequence ID" value="CAH0399866.1"/>
    <property type="molecule type" value="Genomic_DNA"/>
</dbReference>
<feature type="domain" description="CARD" evidence="5">
    <location>
        <begin position="1"/>
        <end position="76"/>
    </location>
</feature>
<evidence type="ECO:0000256" key="1">
    <source>
        <dbReference type="ARBA" id="ARBA00022574"/>
    </source>
</evidence>
<evidence type="ECO:0000259" key="5">
    <source>
        <dbReference type="PROSITE" id="PS50209"/>
    </source>
</evidence>
<name>A0ABN8AZS6_CHISP</name>
<protein>
    <recommendedName>
        <fullName evidence="5">CARD domain-containing protein</fullName>
    </recommendedName>
</protein>
<dbReference type="SUPFAM" id="SSF117289">
    <property type="entry name" value="Nucleoporin domain"/>
    <property type="match status" value="1"/>
</dbReference>
<dbReference type="InterPro" id="IPR011029">
    <property type="entry name" value="DEATH-like_dom_sf"/>
</dbReference>
<evidence type="ECO:0000313" key="6">
    <source>
        <dbReference type="EMBL" id="CAH0399866.1"/>
    </source>
</evidence>
<dbReference type="Pfam" id="PF21296">
    <property type="entry name" value="WHD_APAF1"/>
    <property type="match status" value="1"/>
</dbReference>
<keyword evidence="2" id="KW-0053">Apoptosis</keyword>
<dbReference type="InterPro" id="IPR001680">
    <property type="entry name" value="WD40_rpt"/>
</dbReference>
<dbReference type="InterPro" id="IPR001315">
    <property type="entry name" value="CARD"/>
</dbReference>
<evidence type="ECO:0000313" key="7">
    <source>
        <dbReference type="Proteomes" id="UP001153292"/>
    </source>
</evidence>
<dbReference type="Gene3D" id="1.10.8.430">
    <property type="entry name" value="Helical domain of apoptotic protease-activating factors"/>
    <property type="match status" value="1"/>
</dbReference>
<dbReference type="Pfam" id="PF00619">
    <property type="entry name" value="CARD"/>
    <property type="match status" value="1"/>
</dbReference>
<keyword evidence="3" id="KW-0677">Repeat</keyword>
<dbReference type="SUPFAM" id="SSF47986">
    <property type="entry name" value="DEATH domain"/>
    <property type="match status" value="1"/>
</dbReference>
<dbReference type="SUPFAM" id="SSF50978">
    <property type="entry name" value="WD40 repeat-like"/>
    <property type="match status" value="2"/>
</dbReference>
<evidence type="ECO:0000256" key="2">
    <source>
        <dbReference type="ARBA" id="ARBA00022703"/>
    </source>
</evidence>
<accession>A0ABN8AZS6</accession>
<dbReference type="InterPro" id="IPR036322">
    <property type="entry name" value="WD40_repeat_dom_sf"/>
</dbReference>
<dbReference type="InterPro" id="IPR002182">
    <property type="entry name" value="NB-ARC"/>
</dbReference>
<dbReference type="Proteomes" id="UP001153292">
    <property type="component" value="Chromosome 15"/>
</dbReference>
<dbReference type="PROSITE" id="PS50209">
    <property type="entry name" value="CARD"/>
    <property type="match status" value="1"/>
</dbReference>
<reference evidence="6" key="1">
    <citation type="submission" date="2021-12" db="EMBL/GenBank/DDBJ databases">
        <authorList>
            <person name="King R."/>
        </authorList>
    </citation>
    <scope>NUCLEOTIDE SEQUENCE</scope>
</reference>
<keyword evidence="1" id="KW-0853">WD repeat</keyword>
<feature type="compositionally biased region" description="Low complexity" evidence="4">
    <location>
        <begin position="991"/>
        <end position="1006"/>
    </location>
</feature>
<dbReference type="CDD" id="cd01671">
    <property type="entry name" value="CARD"/>
    <property type="match status" value="1"/>
</dbReference>
<dbReference type="Gene3D" id="1.10.10.10">
    <property type="entry name" value="Winged helix-like DNA-binding domain superfamily/Winged helix DNA-binding domain"/>
    <property type="match status" value="1"/>
</dbReference>
<dbReference type="InterPro" id="IPR036388">
    <property type="entry name" value="WH-like_DNA-bd_sf"/>
</dbReference>
<dbReference type="Gene3D" id="1.10.533.10">
    <property type="entry name" value="Death Domain, Fas"/>
    <property type="match status" value="1"/>
</dbReference>
<evidence type="ECO:0000256" key="3">
    <source>
        <dbReference type="ARBA" id="ARBA00022737"/>
    </source>
</evidence>
<dbReference type="Gene3D" id="1.25.40.370">
    <property type="match status" value="1"/>
</dbReference>
<dbReference type="SUPFAM" id="SSF52540">
    <property type="entry name" value="P-loop containing nucleoside triphosphate hydrolases"/>
    <property type="match status" value="1"/>
</dbReference>
<feature type="region of interest" description="Disordered" evidence="4">
    <location>
        <begin position="990"/>
        <end position="1029"/>
    </location>
</feature>
<keyword evidence="7" id="KW-1185">Reference proteome</keyword>
<dbReference type="PANTHER" id="PTHR22845">
    <property type="entry name" value="APOPTOTIC PROTEASE-ACTIVATING FACTOR 1"/>
    <property type="match status" value="1"/>
</dbReference>
<organism evidence="6 7">
    <name type="scientific">Chilo suppressalis</name>
    <name type="common">Asiatic rice borer moth</name>
    <dbReference type="NCBI Taxonomy" id="168631"/>
    <lineage>
        <taxon>Eukaryota</taxon>
        <taxon>Metazoa</taxon>
        <taxon>Ecdysozoa</taxon>
        <taxon>Arthropoda</taxon>
        <taxon>Hexapoda</taxon>
        <taxon>Insecta</taxon>
        <taxon>Pterygota</taxon>
        <taxon>Neoptera</taxon>
        <taxon>Endopterygota</taxon>
        <taxon>Lepidoptera</taxon>
        <taxon>Glossata</taxon>
        <taxon>Ditrysia</taxon>
        <taxon>Pyraloidea</taxon>
        <taxon>Crambidae</taxon>
        <taxon>Crambinae</taxon>
        <taxon>Chilo</taxon>
    </lineage>
</organism>
<dbReference type="Gene3D" id="2.130.10.10">
    <property type="entry name" value="YVTN repeat-like/Quinoprotein amine dehydrogenase"/>
    <property type="match status" value="3"/>
</dbReference>
<sequence>MDNKKRLLLQRYQHDIIKDLEVEYIIDELFSKHAFTSDDFEELFKKSTRTDRARYLIELLLQNGTNASFEAFVDSLAKSYNWLWSKLSVDNNEPVMNESFEDSLSRGNVPRLPDHYVKRTALESEVAQKLNLLTRHKILVLHGMSGSGKTSLVISVLRENSDLINNNFNGCVFWFNLSNCKTEDEIVTQQNLLYRKASSIYTRNSHMNSTMSMSSFGSNMDSHSLSSYEWTWQDLRDRLKAQFAEPVLKDALLVLDEVNEKRCVEAFDIGCKILVTTRDSDVVANFQPQIIKIENSLEEEETLKLLASYLDLEVFQLPRQAKKFHDACKGSPFNLSLIGAQLAENREKLIHDTKHWNYFVNKLAKKDFIYYWKSNDNPMKTIEVCIHSLTADILPLFKTLAILPDNVKVSAEVLSKLWNKAVSDVESIMKKLRSKSLIIETYDHDQRNYIYEVHDLIMNYLKSCVPDEERKKLHSDFLKSYHYDSNCPPFDIIDDGYIAFYVGYHILNTKNLNDRWKLFNKLYLDLKFLGNKVRLTGPADVILDLQKYETHIVNCELDLNLLNSVKAYLSTHGIDLYRYSYTDIVQSILQHESNGLLYTKALDIAQTNCSNNELYFEFTHEQDVEEIRHSTIDVKEMITSVCFLGDYVLAGTVTGVIKFFHIPTNKLKKEVSGTGVSIKWVGACPSHPPQVAALTNDGFIKLWYIDGLEQDEMEDVIEEESEEPYNNNYASNCTISPKMGAFINCRWSNNEETLITHTSKMIIVYNYNGKVLKVFDNFDKEQDILCCVPCNNDRYIFAAVTHNGNNSLVVIDQTTKEKVGCFEETDTVLSILTVPGSNKIITLKSKEITVHEYRISYNNNTRSHTCRCNNLLSAKDIRDNLLFLAIAVNKTGTLLFVSTNDSQIICVDLKTNLRAFDLENRRGNVICMDVSEVAVWNDFEPGSDVLLTGTGTVENCAKVWNLDASYVLQTTQKNGKVRLTKKFDVSFLHHQSPQTPSTASTSTLQSVTNTPRRHQSFNHTETPKRPVVSSLSLDRHALKPLNLKGICNNNDGTYQPLLAVVDDKNNIQVMRGRKVLTEIRTQLDEEITAVLISPCNHYIIYGLTMGSVKRYALRSKETKVIIDMYDPVQYLNFVSPNLLIASSKNGCFMAYRLTADGSWKTEMMQRGRTNLGSQEILNEIQGIKKKSPPLPSEILSSSGSETSLNSKNRVFHNGDTMGHKSQKHSGLVECFWVKDIGLLTVETNAVVKLWNSEVKLVSVKNARQADAYVTCAAFQKNILVICDGYKTAFQTFELKQGEQIELNPIQDYRLNNRITSCDLTADGLILAMGLESGEVVIWNVPGKRQLRLLNHHKNAVQWCSFSPVPNKLFRSGHNSPSPQTTVDNGDDENPPLVLVTMASEIVWWNVTYILKVRANKSYWRTGRNVLTPVASPMDNKNELTESMEGLRLGSTGCNFFFGNGVSAEQECWKALWRKKKYKEGSKKKEILACIKLSGMNAKKFCHDEKFGCFVTVDNSGHVHIMNVMKS</sequence>
<evidence type="ECO:0000256" key="4">
    <source>
        <dbReference type="SAM" id="MobiDB-lite"/>
    </source>
</evidence>
<dbReference type="SMART" id="SM00320">
    <property type="entry name" value="WD40"/>
    <property type="match status" value="5"/>
</dbReference>
<dbReference type="InterPro" id="IPR041452">
    <property type="entry name" value="APAF1_C"/>
</dbReference>
<dbReference type="InterPro" id="IPR015943">
    <property type="entry name" value="WD40/YVTN_repeat-like_dom_sf"/>
</dbReference>